<evidence type="ECO:0000259" key="1">
    <source>
        <dbReference type="PROSITE" id="PS50011"/>
    </source>
</evidence>
<organism evidence="2 3">
    <name type="scientific">Prunus yedoensis var. nudiflora</name>
    <dbReference type="NCBI Taxonomy" id="2094558"/>
    <lineage>
        <taxon>Eukaryota</taxon>
        <taxon>Viridiplantae</taxon>
        <taxon>Streptophyta</taxon>
        <taxon>Embryophyta</taxon>
        <taxon>Tracheophyta</taxon>
        <taxon>Spermatophyta</taxon>
        <taxon>Magnoliopsida</taxon>
        <taxon>eudicotyledons</taxon>
        <taxon>Gunneridae</taxon>
        <taxon>Pentapetalae</taxon>
        <taxon>rosids</taxon>
        <taxon>fabids</taxon>
        <taxon>Rosales</taxon>
        <taxon>Rosaceae</taxon>
        <taxon>Amygdaloideae</taxon>
        <taxon>Amygdaleae</taxon>
        <taxon>Prunus</taxon>
    </lineage>
</organism>
<keyword evidence="2" id="KW-0418">Kinase</keyword>
<dbReference type="InterPro" id="IPR008271">
    <property type="entry name" value="Ser/Thr_kinase_AS"/>
</dbReference>
<protein>
    <submittedName>
        <fullName evidence="2">Mitogen-activated protein kinase kinase kinase 2</fullName>
    </submittedName>
</protein>
<dbReference type="GO" id="GO:0007165">
    <property type="term" value="P:signal transduction"/>
    <property type="evidence" value="ECO:0007669"/>
    <property type="project" value="TreeGrafter"/>
</dbReference>
<dbReference type="Pfam" id="PF00069">
    <property type="entry name" value="Pkinase"/>
    <property type="match status" value="1"/>
</dbReference>
<evidence type="ECO:0000313" key="2">
    <source>
        <dbReference type="EMBL" id="PQQ11275.1"/>
    </source>
</evidence>
<dbReference type="PROSITE" id="PS50011">
    <property type="entry name" value="PROTEIN_KINASE_DOM"/>
    <property type="match status" value="1"/>
</dbReference>
<keyword evidence="2" id="KW-0808">Transferase</keyword>
<reference evidence="2 3" key="1">
    <citation type="submission" date="2018-02" db="EMBL/GenBank/DDBJ databases">
        <title>Draft genome of wild Prunus yedoensis var. nudiflora.</title>
        <authorList>
            <person name="Baek S."/>
            <person name="Kim J.-H."/>
            <person name="Choi K."/>
            <person name="Kim G.-B."/>
            <person name="Cho A."/>
            <person name="Jang H."/>
            <person name="Shin C.-H."/>
            <person name="Yu H.-J."/>
            <person name="Mun J.-H."/>
        </authorList>
    </citation>
    <scope>NUCLEOTIDE SEQUENCE [LARGE SCALE GENOMIC DNA]</scope>
    <source>
        <strain evidence="3">cv. Jeju island</strain>
        <tissue evidence="2">Leaf</tissue>
    </source>
</reference>
<dbReference type="PANTHER" id="PTHR48011:SF56">
    <property type="entry name" value="PROTEIN KINASE DOMAIN-CONTAINING PROTEIN"/>
    <property type="match status" value="1"/>
</dbReference>
<name>A0A314YSD9_PRUYE</name>
<dbReference type="SMART" id="SM00220">
    <property type="entry name" value="S_TKc"/>
    <property type="match status" value="1"/>
</dbReference>
<dbReference type="InterPro" id="IPR000719">
    <property type="entry name" value="Prot_kinase_dom"/>
</dbReference>
<gene>
    <name evidence="2" type="ORF">Pyn_02137</name>
</gene>
<dbReference type="EMBL" id="PJQY01000405">
    <property type="protein sequence ID" value="PQQ11275.1"/>
    <property type="molecule type" value="Genomic_DNA"/>
</dbReference>
<dbReference type="GO" id="GO:0005524">
    <property type="term" value="F:ATP binding"/>
    <property type="evidence" value="ECO:0007669"/>
    <property type="project" value="InterPro"/>
</dbReference>
<dbReference type="InterPro" id="IPR052751">
    <property type="entry name" value="Plant_MAPKKK"/>
</dbReference>
<feature type="domain" description="Protein kinase" evidence="1">
    <location>
        <begin position="1"/>
        <end position="153"/>
    </location>
</feature>
<dbReference type="OrthoDB" id="25592at2759"/>
<keyword evidence="3" id="KW-1185">Reference proteome</keyword>
<dbReference type="PANTHER" id="PTHR48011">
    <property type="entry name" value="CCR4-NOT TRANSCRIPTIONAL COMPLEX SUBUNIT CAF120-RELATED"/>
    <property type="match status" value="1"/>
</dbReference>
<dbReference type="AlphaFoldDB" id="A0A314YSD9"/>
<dbReference type="Gene3D" id="1.10.510.10">
    <property type="entry name" value="Transferase(Phosphotransferase) domain 1"/>
    <property type="match status" value="1"/>
</dbReference>
<proteinExistence type="predicted"/>
<sequence>MMLEDIQGQFLKGLRHIHKCDYVHCDLKPDNILLVPTTPLQLVLKTKDNYSGWRGTPRYLSPEALFDNKQDQSCDIWALGCIVFEMLTGNSPWDLKPGCDLDNSVDVTVFDHLRTSKIPAEMSDVARDFLESCLALRSCERSTAERLLSHPFVAPPQPSKAGHAKLKVVNSSLGYAYGVSCFKLKADYSASTAIVPRIHPLPGLQIPAGH</sequence>
<comment type="caution">
    <text evidence="2">The sequence shown here is derived from an EMBL/GenBank/DDBJ whole genome shotgun (WGS) entry which is preliminary data.</text>
</comment>
<accession>A0A314YSD9</accession>
<dbReference type="PROSITE" id="PS00108">
    <property type="entry name" value="PROTEIN_KINASE_ST"/>
    <property type="match status" value="1"/>
</dbReference>
<evidence type="ECO:0000313" key="3">
    <source>
        <dbReference type="Proteomes" id="UP000250321"/>
    </source>
</evidence>
<dbReference type="InterPro" id="IPR011009">
    <property type="entry name" value="Kinase-like_dom_sf"/>
</dbReference>
<dbReference type="GO" id="GO:0004672">
    <property type="term" value="F:protein kinase activity"/>
    <property type="evidence" value="ECO:0007669"/>
    <property type="project" value="InterPro"/>
</dbReference>
<dbReference type="SUPFAM" id="SSF56112">
    <property type="entry name" value="Protein kinase-like (PK-like)"/>
    <property type="match status" value="1"/>
</dbReference>
<dbReference type="Proteomes" id="UP000250321">
    <property type="component" value="Unassembled WGS sequence"/>
</dbReference>
<dbReference type="STRING" id="2094558.A0A314YSD9"/>